<evidence type="ECO:0000313" key="1">
    <source>
        <dbReference type="EMBL" id="ANP46579.1"/>
    </source>
</evidence>
<sequence>MGVQLPQFVATALRRSAGFEQADGMKRLALAGLLLLGACATTPAQAQVSACRPAGYTRAQLDALKTADWTIANEEARNALALGLASCLGDPDSAVRDGIAFEALQHYMREGQLATVTLAALSADLQAKLTTPDPQGFQRPFAALVLADIARTDRINPWMSAEQRAQLVDSSIAYLRGITDYRGFTAGEGYRHAVAHTGDLMLQLVLNPALGKPELTRIRDAIATQIAPANHYYIHGEGERLARPIVYMATRNVFSEAEWTQWFAEVGGPGPLGETWGDWYLSDAGLSRQHNLMMFLGVVQANVTLSENPAFALMRPGVGAALVALP</sequence>
<accession>A0A1B1AJ37</accession>
<keyword evidence="2" id="KW-1185">Reference proteome</keyword>
<proteinExistence type="predicted"/>
<gene>
    <name evidence="1" type="ORF">ATE48_11950</name>
</gene>
<reference evidence="1 2" key="1">
    <citation type="submission" date="2015-11" db="EMBL/GenBank/DDBJ databases">
        <title>Whole-Genome Sequence of Candidatus Oderbacter manganicum from the National Park Lower Oder Valley, Germany.</title>
        <authorList>
            <person name="Braun B."/>
            <person name="Liere K."/>
            <person name="Szewzyk U."/>
        </authorList>
    </citation>
    <scope>NUCLEOTIDE SEQUENCE [LARGE SCALE GENOMIC DNA]</scope>
    <source>
        <strain evidence="1 2">OTSz_A_272</strain>
    </source>
</reference>
<dbReference type="Pfam" id="PF10978">
    <property type="entry name" value="DUF2785"/>
    <property type="match status" value="1"/>
</dbReference>
<dbReference type="OrthoDB" id="7619731at2"/>
<evidence type="ECO:0000313" key="2">
    <source>
        <dbReference type="Proteomes" id="UP000092498"/>
    </source>
</evidence>
<evidence type="ECO:0008006" key="3">
    <source>
        <dbReference type="Google" id="ProtNLM"/>
    </source>
</evidence>
<dbReference type="InParanoid" id="A0A1B1AJ37"/>
<organism evidence="1 2">
    <name type="scientific">Candidatus Viadribacter manganicus</name>
    <dbReference type="NCBI Taxonomy" id="1759059"/>
    <lineage>
        <taxon>Bacteria</taxon>
        <taxon>Pseudomonadati</taxon>
        <taxon>Pseudomonadota</taxon>
        <taxon>Alphaproteobacteria</taxon>
        <taxon>Hyphomonadales</taxon>
        <taxon>Hyphomonadaceae</taxon>
        <taxon>Candidatus Viadribacter</taxon>
    </lineage>
</organism>
<dbReference type="InterPro" id="IPR021247">
    <property type="entry name" value="DUF2785"/>
</dbReference>
<dbReference type="EMBL" id="CP013244">
    <property type="protein sequence ID" value="ANP46579.1"/>
    <property type="molecule type" value="Genomic_DNA"/>
</dbReference>
<dbReference type="STRING" id="1759059.ATE48_11950"/>
<protein>
    <recommendedName>
        <fullName evidence="3">DUF2785 domain-containing protein</fullName>
    </recommendedName>
</protein>
<name>A0A1B1AJ37_9PROT</name>
<dbReference type="Proteomes" id="UP000092498">
    <property type="component" value="Chromosome"/>
</dbReference>
<dbReference type="AlphaFoldDB" id="A0A1B1AJ37"/>
<dbReference type="KEGG" id="cbot:ATE48_11950"/>